<reference evidence="4" key="3">
    <citation type="submission" date="2018-01" db="EMBL/GenBank/DDBJ databases">
        <authorList>
            <person name="Gaut B.S."/>
            <person name="Morton B.R."/>
            <person name="Clegg M.T."/>
            <person name="Duvall M.R."/>
        </authorList>
    </citation>
    <scope>NUCLEOTIDE SEQUENCE</scope>
    <source>
        <strain evidence="4">ATCC BAA-2683</strain>
    </source>
</reference>
<dbReference type="InterPro" id="IPR007969">
    <property type="entry name" value="DUF732"/>
</dbReference>
<feature type="chain" id="PRO_5038219824" description="DUF732 domain-containing protein" evidence="1">
    <location>
        <begin position="30"/>
        <end position="122"/>
    </location>
</feature>
<evidence type="ECO:0000313" key="6">
    <source>
        <dbReference type="Proteomes" id="UP000238296"/>
    </source>
</evidence>
<reference evidence="4 6" key="2">
    <citation type="journal article" date="2017" name="Int. J. Syst. Evol. Microbiol.">
        <title>Mycobacterium talmoniae sp. nov., a slowly growing mycobacterium isolated from human respiratory samples.</title>
        <authorList>
            <person name="Davidson R.M."/>
            <person name="DeGroote M.A."/>
            <person name="Marola J.L."/>
            <person name="Buss S."/>
            <person name="Jones V."/>
            <person name="McNeil M.R."/>
            <person name="Freifeld A.G."/>
            <person name="Elaine Epperson L."/>
            <person name="Hasan N.A."/>
            <person name="Jackson M."/>
            <person name="Iwen P.C."/>
            <person name="Salfinger M."/>
            <person name="Strong M."/>
        </authorList>
    </citation>
    <scope>NUCLEOTIDE SEQUENCE [LARGE SCALE GENOMIC DNA]</scope>
    <source>
        <strain evidence="4 6">ATCC BAA-2683</strain>
    </source>
</reference>
<dbReference type="EMBL" id="MLQM01000004">
    <property type="protein sequence ID" value="OHV06554.1"/>
    <property type="molecule type" value="Genomic_DNA"/>
</dbReference>
<evidence type="ECO:0000313" key="3">
    <source>
        <dbReference type="EMBL" id="OHV06554.1"/>
    </source>
</evidence>
<dbReference type="Pfam" id="PF05305">
    <property type="entry name" value="DUF732"/>
    <property type="match status" value="1"/>
</dbReference>
<name>A0A1S1NNT0_9MYCO</name>
<dbReference type="RefSeq" id="WP_071020492.1">
    <property type="nucleotide sequence ID" value="NZ_MLQM01000004.1"/>
</dbReference>
<gene>
    <name evidence="3" type="ORF">BKN37_01995</name>
    <name evidence="4" type="ORF">C1Y40_03651</name>
</gene>
<dbReference type="Proteomes" id="UP000179734">
    <property type="component" value="Unassembled WGS sequence"/>
</dbReference>
<evidence type="ECO:0000313" key="5">
    <source>
        <dbReference type="Proteomes" id="UP000179734"/>
    </source>
</evidence>
<dbReference type="AlphaFoldDB" id="A0A1S1NNT0"/>
<accession>A0A1S1NNT0</accession>
<keyword evidence="5" id="KW-1185">Reference proteome</keyword>
<feature type="domain" description="DUF732" evidence="2">
    <location>
        <begin position="34"/>
        <end position="116"/>
    </location>
</feature>
<evidence type="ECO:0000313" key="4">
    <source>
        <dbReference type="EMBL" id="PQM46188.1"/>
    </source>
</evidence>
<sequence>MATNVSLAGALVSASMVVAAAAVSGGVAAADPNQDEQFLALLRAEQIPAIDNVPALIARAHDICGELDHGASFDAVLDEQINRAYEDNPALRLQSARVATTGVRFITAAVKVYCPSHQGQLP</sequence>
<comment type="caution">
    <text evidence="3">The sequence shown here is derived from an EMBL/GenBank/DDBJ whole genome shotgun (WGS) entry which is preliminary data.</text>
</comment>
<dbReference type="Proteomes" id="UP000238296">
    <property type="component" value="Unassembled WGS sequence"/>
</dbReference>
<organism evidence="3 5">
    <name type="scientific">Mycobacterium talmoniae</name>
    <dbReference type="NCBI Taxonomy" id="1858794"/>
    <lineage>
        <taxon>Bacteria</taxon>
        <taxon>Bacillati</taxon>
        <taxon>Actinomycetota</taxon>
        <taxon>Actinomycetes</taxon>
        <taxon>Mycobacteriales</taxon>
        <taxon>Mycobacteriaceae</taxon>
        <taxon>Mycobacterium</taxon>
    </lineage>
</organism>
<feature type="signal peptide" evidence="1">
    <location>
        <begin position="1"/>
        <end position="29"/>
    </location>
</feature>
<proteinExistence type="predicted"/>
<keyword evidence="1" id="KW-0732">Signal</keyword>
<protein>
    <recommendedName>
        <fullName evidence="2">DUF732 domain-containing protein</fullName>
    </recommendedName>
</protein>
<evidence type="ECO:0000256" key="1">
    <source>
        <dbReference type="SAM" id="SignalP"/>
    </source>
</evidence>
<reference evidence="3 5" key="1">
    <citation type="submission" date="2016-10" db="EMBL/GenBank/DDBJ databases">
        <title>Genome sequence of Mycobacterium talmonii.</title>
        <authorList>
            <person name="Greninger A.L."/>
            <person name="Elliott B."/>
            <person name="Vasireddy S."/>
            <person name="Vasireddy R."/>
        </authorList>
    </citation>
    <scope>NUCLEOTIDE SEQUENCE [LARGE SCALE GENOMIC DNA]</scope>
    <source>
        <strain evidence="3">MO-5499</strain>
        <strain evidence="5">NE-TNMC-100812</strain>
    </source>
</reference>
<evidence type="ECO:0000259" key="2">
    <source>
        <dbReference type="Pfam" id="PF05305"/>
    </source>
</evidence>
<dbReference type="EMBL" id="PPEA01000531">
    <property type="protein sequence ID" value="PQM46188.1"/>
    <property type="molecule type" value="Genomic_DNA"/>
</dbReference>